<dbReference type="InterPro" id="IPR011009">
    <property type="entry name" value="Kinase-like_dom_sf"/>
</dbReference>
<evidence type="ECO:0000313" key="9">
    <source>
        <dbReference type="Proteomes" id="UP000600026"/>
    </source>
</evidence>
<dbReference type="Pfam" id="PF00069">
    <property type="entry name" value="Pkinase"/>
    <property type="match status" value="1"/>
</dbReference>
<dbReference type="GO" id="GO:0004674">
    <property type="term" value="F:protein serine/threonine kinase activity"/>
    <property type="evidence" value="ECO:0007669"/>
    <property type="project" value="TreeGrafter"/>
</dbReference>
<dbReference type="Gene3D" id="1.10.510.10">
    <property type="entry name" value="Transferase(Phosphotransferase) domain 1"/>
    <property type="match status" value="1"/>
</dbReference>
<feature type="region of interest" description="Disordered" evidence="6">
    <location>
        <begin position="357"/>
        <end position="437"/>
    </location>
</feature>
<evidence type="ECO:0000256" key="4">
    <source>
        <dbReference type="ARBA" id="ARBA00022840"/>
    </source>
</evidence>
<protein>
    <recommendedName>
        <fullName evidence="7">Protein kinase domain-containing protein</fullName>
    </recommendedName>
</protein>
<feature type="compositionally biased region" description="Low complexity" evidence="6">
    <location>
        <begin position="387"/>
        <end position="415"/>
    </location>
</feature>
<dbReference type="PROSITE" id="PS50011">
    <property type="entry name" value="PROTEIN_KINASE_DOM"/>
    <property type="match status" value="1"/>
</dbReference>
<keyword evidence="1" id="KW-0808">Transferase</keyword>
<evidence type="ECO:0000256" key="1">
    <source>
        <dbReference type="ARBA" id="ARBA00022679"/>
    </source>
</evidence>
<dbReference type="PROSITE" id="PS00107">
    <property type="entry name" value="PROTEIN_KINASE_ATP"/>
    <property type="match status" value="1"/>
</dbReference>
<dbReference type="InterPro" id="IPR017441">
    <property type="entry name" value="Protein_kinase_ATP_BS"/>
</dbReference>
<dbReference type="InterPro" id="IPR008271">
    <property type="entry name" value="Ser/Thr_kinase_AS"/>
</dbReference>
<evidence type="ECO:0000256" key="5">
    <source>
        <dbReference type="PROSITE-ProRule" id="PRU10141"/>
    </source>
</evidence>
<sequence>MHVTSSSGAPQSRASGPAPRVQPARPGDPKRIGPYRIIGRLGAGGMGTVHAGLDDAGLRVAVKVIHPAQAEDAEFRARFRREVQLSARVQGPCVLPLLAADPDADTPWLATAYAPGPSLDQHLSAEGPLSGGTLYAFATGTAHALAAIHQAGVVHRDVKPQNIILSPSGPRMLDFGIAHAADGTSVTRTGVMTGTPGWISPEHYRTGTAGPAGDMFAWGALCAYAATGRLPFGSGAPDVVAFRVMSGEPDLDGIPAELLPLITRALAKDPESRITADEAAEECSLLLASQATQVLPVGTDMAPTRVGDLVAAEWHMPTLDDPTWHEPRPRLRTRKAALVLGAALVIGSLTGGTLALLDSSDPKASTRTQTPTGNASGGDAPTGGGQQAPAGKNAPDTPTTPTPSSGTANGTSASNEATLTTWRESRRAKGEQENEVERGIHHDLGWSMGGPEGVLPDSDVTTTFHASRREVYVEVAVHNKAEALASHRITELAKGTCLSMRQFKGGSIPGERGMYPDLAYDSFVLIDSTDKANPRILWEDDFFTNTTCASSHHDRPVIEEGQDSWWQPNESGLQAAQTPSKDTGEIRAADETAKAIFARWQNEPLGTGPANRLGNDNMSVGFDPNSQTMYVWAKKPEWDQPTRQAWGRAASAVACTEVLQEARARKDWRYAKYAVAILGGPGGEDFLYWSSAGSCSE</sequence>
<evidence type="ECO:0000256" key="3">
    <source>
        <dbReference type="ARBA" id="ARBA00022777"/>
    </source>
</evidence>
<feature type="domain" description="Protein kinase" evidence="7">
    <location>
        <begin position="35"/>
        <end position="287"/>
    </location>
</feature>
<evidence type="ECO:0000259" key="7">
    <source>
        <dbReference type="PROSITE" id="PS50011"/>
    </source>
</evidence>
<dbReference type="PANTHER" id="PTHR43289:SF34">
    <property type="entry name" value="SERINE_THREONINE-PROTEIN KINASE YBDM-RELATED"/>
    <property type="match status" value="1"/>
</dbReference>
<feature type="region of interest" description="Disordered" evidence="6">
    <location>
        <begin position="1"/>
        <end position="33"/>
    </location>
</feature>
<keyword evidence="2 5" id="KW-0547">Nucleotide-binding</keyword>
<dbReference type="GO" id="GO:0005524">
    <property type="term" value="F:ATP binding"/>
    <property type="evidence" value="ECO:0007669"/>
    <property type="project" value="UniProtKB-UniRule"/>
</dbReference>
<dbReference type="CDD" id="cd14014">
    <property type="entry name" value="STKc_PknB_like"/>
    <property type="match status" value="1"/>
</dbReference>
<dbReference type="EMBL" id="BNEE01000011">
    <property type="protein sequence ID" value="GHI90461.1"/>
    <property type="molecule type" value="Genomic_DNA"/>
</dbReference>
<dbReference type="OrthoDB" id="9762169at2"/>
<reference evidence="8" key="1">
    <citation type="submission" date="2020-09" db="EMBL/GenBank/DDBJ databases">
        <title>Whole genome shotgun sequence of Streptomyces xanthophaeus NBRC 12829.</title>
        <authorList>
            <person name="Komaki H."/>
            <person name="Tamura T."/>
        </authorList>
    </citation>
    <scope>NUCLEOTIDE SEQUENCE</scope>
    <source>
        <strain evidence="8">NBRC 12829</strain>
    </source>
</reference>
<dbReference type="AlphaFoldDB" id="A0A919H9B1"/>
<accession>A0A919H9B1</accession>
<name>A0A919H9B1_9ACTN</name>
<feature type="compositionally biased region" description="Polar residues" evidence="6">
    <location>
        <begin position="362"/>
        <end position="372"/>
    </location>
</feature>
<keyword evidence="9" id="KW-1185">Reference proteome</keyword>
<dbReference type="InterPro" id="IPR000719">
    <property type="entry name" value="Prot_kinase_dom"/>
</dbReference>
<dbReference type="SUPFAM" id="SSF56112">
    <property type="entry name" value="Protein kinase-like (PK-like)"/>
    <property type="match status" value="1"/>
</dbReference>
<evidence type="ECO:0000313" key="8">
    <source>
        <dbReference type="EMBL" id="GHI90461.1"/>
    </source>
</evidence>
<dbReference type="PANTHER" id="PTHR43289">
    <property type="entry name" value="MITOGEN-ACTIVATED PROTEIN KINASE KINASE KINASE 20-RELATED"/>
    <property type="match status" value="1"/>
</dbReference>
<feature type="compositionally biased region" description="Polar residues" evidence="6">
    <location>
        <begin position="1"/>
        <end position="14"/>
    </location>
</feature>
<dbReference type="Proteomes" id="UP000600026">
    <property type="component" value="Unassembled WGS sequence"/>
</dbReference>
<evidence type="ECO:0000256" key="6">
    <source>
        <dbReference type="SAM" id="MobiDB-lite"/>
    </source>
</evidence>
<dbReference type="RefSeq" id="WP_051902270.1">
    <property type="nucleotide sequence ID" value="NZ_BNEE01000011.1"/>
</dbReference>
<feature type="compositionally biased region" description="Basic and acidic residues" evidence="6">
    <location>
        <begin position="423"/>
        <end position="437"/>
    </location>
</feature>
<organism evidence="8 9">
    <name type="scientific">Streptomyces xanthophaeus</name>
    <dbReference type="NCBI Taxonomy" id="67385"/>
    <lineage>
        <taxon>Bacteria</taxon>
        <taxon>Bacillati</taxon>
        <taxon>Actinomycetota</taxon>
        <taxon>Actinomycetes</taxon>
        <taxon>Kitasatosporales</taxon>
        <taxon>Streptomycetaceae</taxon>
        <taxon>Streptomyces</taxon>
    </lineage>
</organism>
<proteinExistence type="predicted"/>
<feature type="binding site" evidence="5">
    <location>
        <position position="63"/>
    </location>
    <ligand>
        <name>ATP</name>
        <dbReference type="ChEBI" id="CHEBI:30616"/>
    </ligand>
</feature>
<keyword evidence="3" id="KW-0418">Kinase</keyword>
<gene>
    <name evidence="8" type="ORF">Sxan_78250</name>
</gene>
<comment type="caution">
    <text evidence="8">The sequence shown here is derived from an EMBL/GenBank/DDBJ whole genome shotgun (WGS) entry which is preliminary data.</text>
</comment>
<dbReference type="SMART" id="SM00220">
    <property type="entry name" value="S_TKc"/>
    <property type="match status" value="1"/>
</dbReference>
<evidence type="ECO:0000256" key="2">
    <source>
        <dbReference type="ARBA" id="ARBA00022741"/>
    </source>
</evidence>
<keyword evidence="4 5" id="KW-0067">ATP-binding</keyword>
<dbReference type="Gene3D" id="3.30.200.20">
    <property type="entry name" value="Phosphorylase Kinase, domain 1"/>
    <property type="match status" value="1"/>
</dbReference>
<dbReference type="PROSITE" id="PS00108">
    <property type="entry name" value="PROTEIN_KINASE_ST"/>
    <property type="match status" value="1"/>
</dbReference>